<dbReference type="InterPro" id="IPR004843">
    <property type="entry name" value="Calcineurin-like_PHP"/>
</dbReference>
<keyword evidence="2" id="KW-0812">Transmembrane</keyword>
<keyword evidence="2" id="KW-0472">Membrane</keyword>
<dbReference type="GeneID" id="54418349"/>
<dbReference type="CDD" id="cd00144">
    <property type="entry name" value="MPP_PPP_family"/>
    <property type="match status" value="1"/>
</dbReference>
<dbReference type="PANTHER" id="PTHR42850:SF4">
    <property type="entry name" value="ZINC-DEPENDENT ENDOPOLYPHOSPHATASE"/>
    <property type="match status" value="1"/>
</dbReference>
<feature type="region of interest" description="Disordered" evidence="1">
    <location>
        <begin position="1"/>
        <end position="42"/>
    </location>
</feature>
<dbReference type="GO" id="GO:0005737">
    <property type="term" value="C:cytoplasm"/>
    <property type="evidence" value="ECO:0007669"/>
    <property type="project" value="TreeGrafter"/>
</dbReference>
<evidence type="ECO:0000313" key="4">
    <source>
        <dbReference type="EMBL" id="KAF1808539.1"/>
    </source>
</evidence>
<feature type="domain" description="Calcineurin-like phosphoesterase" evidence="3">
    <location>
        <begin position="187"/>
        <end position="385"/>
    </location>
</feature>
<evidence type="ECO:0000256" key="2">
    <source>
        <dbReference type="SAM" id="Phobius"/>
    </source>
</evidence>
<name>A0A6G1FS85_9PEZI</name>
<dbReference type="Gene3D" id="3.60.21.10">
    <property type="match status" value="1"/>
</dbReference>
<evidence type="ECO:0000313" key="6">
    <source>
        <dbReference type="RefSeq" id="XP_033530170.1"/>
    </source>
</evidence>
<feature type="transmembrane region" description="Helical" evidence="2">
    <location>
        <begin position="106"/>
        <end position="124"/>
    </location>
</feature>
<dbReference type="RefSeq" id="XP_033530170.1">
    <property type="nucleotide sequence ID" value="XM_033677779.1"/>
</dbReference>
<feature type="compositionally biased region" description="Basic and acidic residues" evidence="1">
    <location>
        <begin position="8"/>
        <end position="25"/>
    </location>
</feature>
<dbReference type="PANTHER" id="PTHR42850">
    <property type="entry name" value="METALLOPHOSPHOESTERASE"/>
    <property type="match status" value="1"/>
</dbReference>
<evidence type="ECO:0000256" key="1">
    <source>
        <dbReference type="SAM" id="MobiDB-lite"/>
    </source>
</evidence>
<dbReference type="GO" id="GO:0000298">
    <property type="term" value="F:endopolyphosphatase activity"/>
    <property type="evidence" value="ECO:0007669"/>
    <property type="project" value="TreeGrafter"/>
</dbReference>
<reference evidence="6" key="2">
    <citation type="submission" date="2020-04" db="EMBL/GenBank/DDBJ databases">
        <authorList>
            <consortium name="NCBI Genome Project"/>
        </authorList>
    </citation>
    <scope>NUCLEOTIDE SEQUENCE</scope>
    <source>
        <strain evidence="6">CBS 781.70</strain>
    </source>
</reference>
<organism evidence="4">
    <name type="scientific">Eremomyces bilateralis CBS 781.70</name>
    <dbReference type="NCBI Taxonomy" id="1392243"/>
    <lineage>
        <taxon>Eukaryota</taxon>
        <taxon>Fungi</taxon>
        <taxon>Dikarya</taxon>
        <taxon>Ascomycota</taxon>
        <taxon>Pezizomycotina</taxon>
        <taxon>Dothideomycetes</taxon>
        <taxon>Dothideomycetes incertae sedis</taxon>
        <taxon>Eremomycetales</taxon>
        <taxon>Eremomycetaceae</taxon>
        <taxon>Eremomyces</taxon>
    </lineage>
</organism>
<dbReference type="GO" id="GO:0006798">
    <property type="term" value="P:polyphosphate catabolic process"/>
    <property type="evidence" value="ECO:0007669"/>
    <property type="project" value="TreeGrafter"/>
</dbReference>
<gene>
    <name evidence="4 6" type="ORF">P152DRAFT_443606</name>
</gene>
<proteinExistence type="predicted"/>
<dbReference type="Pfam" id="PF00149">
    <property type="entry name" value="Metallophos"/>
    <property type="match status" value="1"/>
</dbReference>
<reference evidence="6" key="3">
    <citation type="submission" date="2025-04" db="UniProtKB">
        <authorList>
            <consortium name="RefSeq"/>
        </authorList>
    </citation>
    <scope>IDENTIFICATION</scope>
    <source>
        <strain evidence="6">CBS 781.70</strain>
    </source>
</reference>
<dbReference type="InterPro" id="IPR029052">
    <property type="entry name" value="Metallo-depent_PP-like"/>
</dbReference>
<dbReference type="Proteomes" id="UP000504638">
    <property type="component" value="Unplaced"/>
</dbReference>
<dbReference type="SUPFAM" id="SSF56300">
    <property type="entry name" value="Metallo-dependent phosphatases"/>
    <property type="match status" value="1"/>
</dbReference>
<keyword evidence="5" id="KW-1185">Reference proteome</keyword>
<dbReference type="InterPro" id="IPR050126">
    <property type="entry name" value="Ap4A_hydrolase"/>
</dbReference>
<evidence type="ECO:0000313" key="5">
    <source>
        <dbReference type="Proteomes" id="UP000504638"/>
    </source>
</evidence>
<evidence type="ECO:0000259" key="3">
    <source>
        <dbReference type="Pfam" id="PF00149"/>
    </source>
</evidence>
<dbReference type="AlphaFoldDB" id="A0A6G1FS85"/>
<dbReference type="GO" id="GO:0016791">
    <property type="term" value="F:phosphatase activity"/>
    <property type="evidence" value="ECO:0007669"/>
    <property type="project" value="TreeGrafter"/>
</dbReference>
<sequence length="431" mass="47544">MPPNEPTAVREKLHEQSLRNRDSIRYHRHHPPPGPRTTSRRPLIDYVTNEWQTRNNHLADPALNPAEFADEDYTSFLSDLSDAPPPWLPLLLRLLRARLTRRARRCLVACLVFLVLVCVAWTLWVGPNLAEATALDRSLQSVRRSEQYFGGNGAVRLEGMRNVAGLEGRWVPGRGEAKGEGVGADNRLVIVGDVHGCREELEMLLRKVEFREGFDHLVLAGDMIFKGPDSGGVVDLARRLDASGVRGNHDDRVLLAYAALKRKGALADVESASEGGKAPGEKHRKLARELTQGQVEWLEGCPVILDVGDIEGIGHVVVVHAGLVPGVALERQDPYQAMNMRTIDLGSRVPSEGTEGTAWDKVWNHHQKHIHPASDRFFAVYGHNARRGLNVQDYSVGLDTGCVKGGMLTALVIYPGGKREVVSVDCNGPKE</sequence>
<protein>
    <submittedName>
        <fullName evidence="4 6">Metallo-dependent phosphatase</fullName>
    </submittedName>
</protein>
<dbReference type="EMBL" id="ML975182">
    <property type="protein sequence ID" value="KAF1808539.1"/>
    <property type="molecule type" value="Genomic_DNA"/>
</dbReference>
<dbReference type="OrthoDB" id="10267127at2759"/>
<keyword evidence="2" id="KW-1133">Transmembrane helix</keyword>
<reference evidence="4 6" key="1">
    <citation type="submission" date="2020-01" db="EMBL/GenBank/DDBJ databases">
        <authorList>
            <consortium name="DOE Joint Genome Institute"/>
            <person name="Haridas S."/>
            <person name="Albert R."/>
            <person name="Binder M."/>
            <person name="Bloem J."/>
            <person name="Labutti K."/>
            <person name="Salamov A."/>
            <person name="Andreopoulos B."/>
            <person name="Baker S.E."/>
            <person name="Barry K."/>
            <person name="Bills G."/>
            <person name="Bluhm B.H."/>
            <person name="Cannon C."/>
            <person name="Castanera R."/>
            <person name="Culley D.E."/>
            <person name="Daum C."/>
            <person name="Ezra D."/>
            <person name="Gonzalez J.B."/>
            <person name="Henrissat B."/>
            <person name="Kuo A."/>
            <person name="Liang C."/>
            <person name="Lipzen A."/>
            <person name="Lutzoni F."/>
            <person name="Magnuson J."/>
            <person name="Mondo S."/>
            <person name="Nolan M."/>
            <person name="Ohm R."/>
            <person name="Pangilinan J."/>
            <person name="Park H.-J."/>
            <person name="Ramirez L."/>
            <person name="Alfaro M."/>
            <person name="Sun H."/>
            <person name="Tritt A."/>
            <person name="Yoshinaga Y."/>
            <person name="Zwiers L.-H."/>
            <person name="Turgeon B.G."/>
            <person name="Goodwin S.B."/>
            <person name="Spatafora J.W."/>
            <person name="Crous P.W."/>
            <person name="Grigoriev I.V."/>
        </authorList>
    </citation>
    <scope>NUCLEOTIDE SEQUENCE</scope>
    <source>
        <strain evidence="4 6">CBS 781.70</strain>
    </source>
</reference>
<accession>A0A6G1FS85</accession>